<evidence type="ECO:0000256" key="10">
    <source>
        <dbReference type="ARBA" id="ARBA00023121"/>
    </source>
</evidence>
<evidence type="ECO:0000256" key="13">
    <source>
        <dbReference type="SAM" id="Phobius"/>
    </source>
</evidence>
<feature type="domain" description="C2" evidence="14">
    <location>
        <begin position="794"/>
        <end position="937"/>
    </location>
</feature>
<evidence type="ECO:0000256" key="7">
    <source>
        <dbReference type="ARBA" id="ARBA00022837"/>
    </source>
</evidence>
<feature type="transmembrane region" description="Helical" evidence="13">
    <location>
        <begin position="349"/>
        <end position="376"/>
    </location>
</feature>
<organism evidence="16">
    <name type="scientific">Ostreococcus mediterraneus</name>
    <dbReference type="NCBI Taxonomy" id="1486918"/>
    <lineage>
        <taxon>Eukaryota</taxon>
        <taxon>Viridiplantae</taxon>
        <taxon>Chlorophyta</taxon>
        <taxon>Mamiellophyceae</taxon>
        <taxon>Mamiellales</taxon>
        <taxon>Bathycoccaceae</taxon>
        <taxon>Ostreococcus</taxon>
    </lineage>
</organism>
<feature type="compositionally biased region" description="Polar residues" evidence="12">
    <location>
        <begin position="34"/>
        <end position="45"/>
    </location>
</feature>
<keyword evidence="6" id="KW-0677">Repeat</keyword>
<evidence type="ECO:0008006" key="17">
    <source>
        <dbReference type="Google" id="ProtNLM"/>
    </source>
</evidence>
<dbReference type="Pfam" id="PF00168">
    <property type="entry name" value="C2"/>
    <property type="match status" value="2"/>
</dbReference>
<feature type="region of interest" description="Disordered" evidence="12">
    <location>
        <begin position="1"/>
        <end position="117"/>
    </location>
</feature>
<protein>
    <recommendedName>
        <fullName evidence="17">C2 domain-containing protein</fullName>
    </recommendedName>
</protein>
<evidence type="ECO:0000256" key="3">
    <source>
        <dbReference type="ARBA" id="ARBA00022448"/>
    </source>
</evidence>
<evidence type="ECO:0000256" key="9">
    <source>
        <dbReference type="ARBA" id="ARBA00023055"/>
    </source>
</evidence>
<keyword evidence="7" id="KW-0106">Calcium</keyword>
<dbReference type="InterPro" id="IPR031468">
    <property type="entry name" value="SMP_LBD"/>
</dbReference>
<feature type="domain" description="SMP-LTD" evidence="15">
    <location>
        <begin position="455"/>
        <end position="640"/>
    </location>
</feature>
<evidence type="ECO:0000256" key="4">
    <source>
        <dbReference type="ARBA" id="ARBA00022692"/>
    </source>
</evidence>
<evidence type="ECO:0000259" key="15">
    <source>
        <dbReference type="PROSITE" id="PS51847"/>
    </source>
</evidence>
<evidence type="ECO:0000256" key="8">
    <source>
        <dbReference type="ARBA" id="ARBA00022989"/>
    </source>
</evidence>
<dbReference type="InterPro" id="IPR035892">
    <property type="entry name" value="C2_domain_sf"/>
</dbReference>
<evidence type="ECO:0000313" key="16">
    <source>
        <dbReference type="EMBL" id="CAD8581180.1"/>
    </source>
</evidence>
<keyword evidence="5" id="KW-0479">Metal-binding</keyword>
<dbReference type="CDD" id="cd21677">
    <property type="entry name" value="SMP_SYT"/>
    <property type="match status" value="1"/>
</dbReference>
<dbReference type="PANTHER" id="PTHR10774">
    <property type="entry name" value="EXTENDED SYNAPTOTAGMIN-RELATED"/>
    <property type="match status" value="1"/>
</dbReference>
<evidence type="ECO:0000256" key="6">
    <source>
        <dbReference type="ARBA" id="ARBA00022737"/>
    </source>
</evidence>
<feature type="region of interest" description="Disordered" evidence="12">
    <location>
        <begin position="203"/>
        <end position="222"/>
    </location>
</feature>
<feature type="domain" description="C2" evidence="14">
    <location>
        <begin position="649"/>
        <end position="774"/>
    </location>
</feature>
<dbReference type="GO" id="GO:0006869">
    <property type="term" value="P:lipid transport"/>
    <property type="evidence" value="ECO:0007669"/>
    <property type="project" value="UniProtKB-KW"/>
</dbReference>
<dbReference type="EMBL" id="HBEW01003818">
    <property type="protein sequence ID" value="CAD8581180.1"/>
    <property type="molecule type" value="Transcribed_RNA"/>
</dbReference>
<evidence type="ECO:0000259" key="14">
    <source>
        <dbReference type="PROSITE" id="PS50004"/>
    </source>
</evidence>
<feature type="transmembrane region" description="Helical" evidence="13">
    <location>
        <begin position="382"/>
        <end position="399"/>
    </location>
</feature>
<dbReference type="PROSITE" id="PS51847">
    <property type="entry name" value="SMP"/>
    <property type="match status" value="1"/>
</dbReference>
<evidence type="ECO:0000256" key="12">
    <source>
        <dbReference type="SAM" id="MobiDB-lite"/>
    </source>
</evidence>
<dbReference type="SMART" id="SM00239">
    <property type="entry name" value="C2"/>
    <property type="match status" value="2"/>
</dbReference>
<dbReference type="GO" id="GO:0046872">
    <property type="term" value="F:metal ion binding"/>
    <property type="evidence" value="ECO:0007669"/>
    <property type="project" value="UniProtKB-KW"/>
</dbReference>
<dbReference type="Pfam" id="PF17047">
    <property type="entry name" value="SMP_LBD"/>
    <property type="match status" value="1"/>
</dbReference>
<keyword evidence="8 13" id="KW-1133">Transmembrane helix</keyword>
<comment type="subcellular location">
    <subcellularLocation>
        <location evidence="1">Membrane</location>
        <topology evidence="1">Single-pass membrane protein</topology>
    </subcellularLocation>
</comment>
<feature type="transmembrane region" description="Helical" evidence="13">
    <location>
        <begin position="314"/>
        <end position="337"/>
    </location>
</feature>
<feature type="transmembrane region" description="Helical" evidence="13">
    <location>
        <begin position="288"/>
        <end position="308"/>
    </location>
</feature>
<dbReference type="PANTHER" id="PTHR10774:SF190">
    <property type="entry name" value="C2 CALCIUM_LIPID-BINDING ENDONUCLEASE_EXONUCLEASE_PHOSPHATASE-RELATED"/>
    <property type="match status" value="1"/>
</dbReference>
<dbReference type="PROSITE" id="PS50004">
    <property type="entry name" value="C2"/>
    <property type="match status" value="2"/>
</dbReference>
<dbReference type="GO" id="GO:0005783">
    <property type="term" value="C:endoplasmic reticulum"/>
    <property type="evidence" value="ECO:0007669"/>
    <property type="project" value="TreeGrafter"/>
</dbReference>
<feature type="compositionally biased region" description="Basic residues" evidence="12">
    <location>
        <begin position="89"/>
        <end position="98"/>
    </location>
</feature>
<dbReference type="AlphaFoldDB" id="A0A7S0KIF8"/>
<keyword evidence="3" id="KW-0813">Transport</keyword>
<dbReference type="CDD" id="cd00030">
    <property type="entry name" value="C2"/>
    <property type="match status" value="1"/>
</dbReference>
<gene>
    <name evidence="16" type="ORF">OMED0929_LOCUS3202</name>
</gene>
<feature type="compositionally biased region" description="Basic and acidic residues" evidence="12">
    <location>
        <begin position="16"/>
        <end position="33"/>
    </location>
</feature>
<accession>A0A7S0KIF8</accession>
<sequence>MGACASKTTDVAPEAEGVKFRLRKTSDGRRLESSTDLTSSNNQSLTHKDTSGDVSKFANRSMDEGGGSENKKAGQVGLSTTATVDTKPKKPTKKKGKRSLQDHALDNDAGNTTIDEDDSLEDDVECVNLNDPNFRSKLKAQRLQHERNMSVDSRDFESRTTLSRRNSLANLYQDRAPEPLSMKEEVVLSDNLKRYKDEPVLEPNTLPTIDGPDWLAPPDVKREDKVRGPKEYTIGGHMKGDHSDAQRCVLSKADFSTYVPGTGPIFNGPMPGFLGKSAKTLGLHAGKLGVAGIAIMSILPNTLFLHRLKVEKLAFKWICMSLILACNMLSLYSIYAFSSQLKRFFWRATLLNSVAICFALGMLCFSWQMMAIYSIAWLNGNRGVFSFLMAAFGGAWLVGRHEANLKRREEYGAVLAAFLEIEKCSKSMTDLMGLPAVRTNEMQYLNAAPIWARYRPDELCEWLNAFLRRVWSFYNKAVSEVLRESLEPLMEASRPSILKRLTFKELDFGESPFVFRSVTYVGKKADDMGVSLDIDFAWAGKSEIVLAAKTHIGADINIAVKDLEIYAKLRISIHPLVPLPSPLGGLVISLTERPVIEFNAELPSGLDMLYSVFDKWLEEFLADVIGDMLIQPERIVVPLSFNFDPIVMPDGEIKPFKWYDSNILQLHNTGVLKVTVIKAENIPRTDTFSKTDPYITLQVKKSGVLVKTTVKQNDEDPTWDETFYIPVDDAVLRTLKVSVYDSDNDPFGMDDRLAVNNVSISEIVNEPNGKEMWLTFPEQLKGNKAKPPMRLLLETQYIMFGSAAAKDLFSGMGLLSVTILRGINLMVMDSNGLSDPYVKVKMPVEAIGNQISGKQTKGSKKAKQFVEYVSKVHKKNLNPEFNEKFEFSPADENSKVIIELFDVDSTFPVGKKSNFMGNIEVPISVILEQGGSMEARFKVGNATRGELDIIFEWQSYC</sequence>
<proteinExistence type="inferred from homology"/>
<keyword evidence="4 13" id="KW-0812">Transmembrane</keyword>
<dbReference type="InterPro" id="IPR000008">
    <property type="entry name" value="C2_dom"/>
</dbReference>
<dbReference type="GO" id="GO:0008289">
    <property type="term" value="F:lipid binding"/>
    <property type="evidence" value="ECO:0007669"/>
    <property type="project" value="UniProtKB-KW"/>
</dbReference>
<dbReference type="Gene3D" id="2.60.40.150">
    <property type="entry name" value="C2 domain"/>
    <property type="match status" value="2"/>
</dbReference>
<evidence type="ECO:0000256" key="11">
    <source>
        <dbReference type="ARBA" id="ARBA00023136"/>
    </source>
</evidence>
<keyword evidence="10" id="KW-0446">Lipid-binding</keyword>
<feature type="region of interest" description="Disordered" evidence="12">
    <location>
        <begin position="139"/>
        <end position="160"/>
    </location>
</feature>
<evidence type="ECO:0000256" key="2">
    <source>
        <dbReference type="ARBA" id="ARBA00006996"/>
    </source>
</evidence>
<comment type="similarity">
    <text evidence="2">Belongs to the synaptotagmin family.</text>
</comment>
<dbReference type="GO" id="GO:0016020">
    <property type="term" value="C:membrane"/>
    <property type="evidence" value="ECO:0007669"/>
    <property type="project" value="UniProtKB-SubCell"/>
</dbReference>
<evidence type="ECO:0000256" key="1">
    <source>
        <dbReference type="ARBA" id="ARBA00004167"/>
    </source>
</evidence>
<feature type="compositionally biased region" description="Basic and acidic residues" evidence="12">
    <location>
        <begin position="143"/>
        <end position="158"/>
    </location>
</feature>
<evidence type="ECO:0000256" key="5">
    <source>
        <dbReference type="ARBA" id="ARBA00022723"/>
    </source>
</evidence>
<keyword evidence="9" id="KW-0445">Lipid transport</keyword>
<name>A0A7S0KIF8_9CHLO</name>
<dbReference type="InterPro" id="IPR045050">
    <property type="entry name" value="Synaptotagmin_plant"/>
</dbReference>
<dbReference type="InterPro" id="IPR039010">
    <property type="entry name" value="Synaptotagmin_SMP"/>
</dbReference>
<dbReference type="SUPFAM" id="SSF49562">
    <property type="entry name" value="C2 domain (Calcium/lipid-binding domain, CaLB)"/>
    <property type="match status" value="2"/>
</dbReference>
<keyword evidence="11 13" id="KW-0472">Membrane</keyword>
<reference evidence="16" key="1">
    <citation type="submission" date="2021-01" db="EMBL/GenBank/DDBJ databases">
        <authorList>
            <person name="Corre E."/>
            <person name="Pelletier E."/>
            <person name="Niang G."/>
            <person name="Scheremetjew M."/>
            <person name="Finn R."/>
            <person name="Kale V."/>
            <person name="Holt S."/>
            <person name="Cochrane G."/>
            <person name="Meng A."/>
            <person name="Brown T."/>
            <person name="Cohen L."/>
        </authorList>
    </citation>
    <scope>NUCLEOTIDE SEQUENCE</scope>
    <source>
        <strain evidence="16">Clade-D-RCC2572</strain>
    </source>
</reference>